<evidence type="ECO:0000256" key="4">
    <source>
        <dbReference type="ARBA" id="ARBA00012483"/>
    </source>
</evidence>
<feature type="chain" id="PRO_5026747562" description="RING-type E3 ubiquitin transferase" evidence="11">
    <location>
        <begin position="23"/>
        <end position="188"/>
    </location>
</feature>
<evidence type="ECO:0000256" key="1">
    <source>
        <dbReference type="ARBA" id="ARBA00000900"/>
    </source>
</evidence>
<dbReference type="EC" id="2.3.2.27" evidence="4"/>
<reference evidence="13" key="1">
    <citation type="submission" date="2019-03" db="EMBL/GenBank/DDBJ databases">
        <authorList>
            <person name="Mank J."/>
            <person name="Almeida P."/>
        </authorList>
    </citation>
    <scope>NUCLEOTIDE SEQUENCE</scope>
    <source>
        <strain evidence="13">78183</strain>
    </source>
</reference>
<evidence type="ECO:0000256" key="3">
    <source>
        <dbReference type="ARBA" id="ARBA00004906"/>
    </source>
</evidence>
<protein>
    <recommendedName>
        <fullName evidence="4">RING-type E3 ubiquitin transferase</fullName>
        <ecNumber evidence="4">2.3.2.27</ecNumber>
    </recommendedName>
</protein>
<evidence type="ECO:0000256" key="5">
    <source>
        <dbReference type="ARBA" id="ARBA00022679"/>
    </source>
</evidence>
<accession>A0A6N2JZ21</accession>
<comment type="catalytic activity">
    <reaction evidence="1">
        <text>S-ubiquitinyl-[E2 ubiquitin-conjugating enzyme]-L-cysteine + [acceptor protein]-L-lysine = [E2 ubiquitin-conjugating enzyme]-L-cysteine + N(6)-ubiquitinyl-[acceptor protein]-L-lysine.</text>
        <dbReference type="EC" id="2.3.2.27"/>
    </reaction>
</comment>
<dbReference type="AlphaFoldDB" id="A0A6N2JZ21"/>
<evidence type="ECO:0000256" key="10">
    <source>
        <dbReference type="SAM" id="Phobius"/>
    </source>
</evidence>
<gene>
    <name evidence="13" type="ORF">SVIM_LOCUS9505</name>
</gene>
<evidence type="ECO:0000256" key="8">
    <source>
        <dbReference type="ARBA" id="ARBA00022989"/>
    </source>
</evidence>
<evidence type="ECO:0000256" key="6">
    <source>
        <dbReference type="ARBA" id="ARBA00022692"/>
    </source>
</evidence>
<keyword evidence="7" id="KW-0833">Ubl conjugation pathway</keyword>
<dbReference type="PANTHER" id="PTHR33389:SF18">
    <property type="entry name" value="OS01G0677900 PROTEIN"/>
    <property type="match status" value="1"/>
</dbReference>
<sequence>MWVFLLQFRLCLLCGVSRSADGKQKAFLAAEMRTLYLCLPLYICGGLIAVYVNSRGNKVDEATGYAYSSSYQHACLFKPHLLNIFQNSTENALSRFFYLGNTFVRLLPHAYDLYRAHFYVEDFDGSYMYAEPGGDYFSTAWDVIIPLVTLLFAAVIYLQQRFGGRCFMPKRLKEPEGYEKVPVASDHA</sequence>
<keyword evidence="6 10" id="KW-0812">Transmembrane</keyword>
<keyword evidence="9 10" id="KW-0472">Membrane</keyword>
<dbReference type="EMBL" id="CAADRP010000001">
    <property type="protein sequence ID" value="VFU20930.1"/>
    <property type="molecule type" value="Genomic_DNA"/>
</dbReference>
<proteinExistence type="predicted"/>
<feature type="transmembrane region" description="Helical" evidence="10">
    <location>
        <begin position="136"/>
        <end position="158"/>
    </location>
</feature>
<dbReference type="GO" id="GO:0061630">
    <property type="term" value="F:ubiquitin protein ligase activity"/>
    <property type="evidence" value="ECO:0007669"/>
    <property type="project" value="UniProtKB-EC"/>
</dbReference>
<feature type="transmembrane region" description="Helical" evidence="10">
    <location>
        <begin position="35"/>
        <end position="52"/>
    </location>
</feature>
<dbReference type="InterPro" id="IPR021319">
    <property type="entry name" value="DUF2921"/>
</dbReference>
<evidence type="ECO:0000313" key="13">
    <source>
        <dbReference type="EMBL" id="VFU20930.1"/>
    </source>
</evidence>
<organism evidence="13">
    <name type="scientific">Salix viminalis</name>
    <name type="common">Common osier</name>
    <name type="synonym">Basket willow</name>
    <dbReference type="NCBI Taxonomy" id="40686"/>
    <lineage>
        <taxon>Eukaryota</taxon>
        <taxon>Viridiplantae</taxon>
        <taxon>Streptophyta</taxon>
        <taxon>Embryophyta</taxon>
        <taxon>Tracheophyta</taxon>
        <taxon>Spermatophyta</taxon>
        <taxon>Magnoliopsida</taxon>
        <taxon>eudicotyledons</taxon>
        <taxon>Gunneridae</taxon>
        <taxon>Pentapetalae</taxon>
        <taxon>rosids</taxon>
        <taxon>fabids</taxon>
        <taxon>Malpighiales</taxon>
        <taxon>Salicaceae</taxon>
        <taxon>Saliceae</taxon>
        <taxon>Salix</taxon>
    </lineage>
</organism>
<keyword evidence="11" id="KW-0732">Signal</keyword>
<evidence type="ECO:0000256" key="9">
    <source>
        <dbReference type="ARBA" id="ARBA00023136"/>
    </source>
</evidence>
<evidence type="ECO:0000259" key="12">
    <source>
        <dbReference type="Pfam" id="PF11145"/>
    </source>
</evidence>
<dbReference type="PANTHER" id="PTHR33389">
    <property type="entry name" value="FAMILY PROTEIN, PUTATIVE (DUF2921)-RELATED"/>
    <property type="match status" value="1"/>
</dbReference>
<comment type="pathway">
    <text evidence="3">Protein modification; protein ubiquitination.</text>
</comment>
<dbReference type="GO" id="GO:0012505">
    <property type="term" value="C:endomembrane system"/>
    <property type="evidence" value="ECO:0007669"/>
    <property type="project" value="UniProtKB-SubCell"/>
</dbReference>
<keyword evidence="5" id="KW-0808">Transferase</keyword>
<keyword evidence="8 10" id="KW-1133">Transmembrane helix</keyword>
<name>A0A6N2JZ21_SALVM</name>
<evidence type="ECO:0000256" key="11">
    <source>
        <dbReference type="SAM" id="SignalP"/>
    </source>
</evidence>
<feature type="domain" description="SWEET-like" evidence="12">
    <location>
        <begin position="1"/>
        <end position="172"/>
    </location>
</feature>
<comment type="subcellular location">
    <subcellularLocation>
        <location evidence="2">Endomembrane system</location>
        <topology evidence="2">Multi-pass membrane protein</topology>
    </subcellularLocation>
</comment>
<dbReference type="Pfam" id="PF11145">
    <property type="entry name" value="DUF2921"/>
    <property type="match status" value="1"/>
</dbReference>
<feature type="signal peptide" evidence="11">
    <location>
        <begin position="1"/>
        <end position="22"/>
    </location>
</feature>
<evidence type="ECO:0000256" key="2">
    <source>
        <dbReference type="ARBA" id="ARBA00004127"/>
    </source>
</evidence>
<evidence type="ECO:0000256" key="7">
    <source>
        <dbReference type="ARBA" id="ARBA00022786"/>
    </source>
</evidence>